<dbReference type="Pfam" id="PF00557">
    <property type="entry name" value="Peptidase_M24"/>
    <property type="match status" value="1"/>
</dbReference>
<dbReference type="Gene3D" id="3.90.230.10">
    <property type="entry name" value="Creatinase/methionine aminopeptidase superfamily"/>
    <property type="match status" value="1"/>
</dbReference>
<keyword evidence="2 6" id="KW-0031">Aminopeptidase</keyword>
<feature type="binding site" evidence="6">
    <location>
        <position position="247"/>
    </location>
    <ligand>
        <name>a divalent metal cation</name>
        <dbReference type="ChEBI" id="CHEBI:60240"/>
        <label>2</label>
        <note>catalytic</note>
    </ligand>
</feature>
<dbReference type="SUPFAM" id="SSF55920">
    <property type="entry name" value="Creatinase/aminopeptidase"/>
    <property type="match status" value="1"/>
</dbReference>
<comment type="function">
    <text evidence="1 6">Removes the N-terminal methionine from nascent proteins. The N-terminal methionine is often cleaved when the second residue in the primary sequence is small and uncharged (Met-Ala-, Cys, Gly, Pro, Ser, Thr, or Val). Requires deformylation of the N(alpha)-formylated initiator methionine before it can be hydrolyzed.</text>
</comment>
<dbReference type="GO" id="GO:0004239">
    <property type="term" value="F:initiator methionyl aminopeptidase activity"/>
    <property type="evidence" value="ECO:0007669"/>
    <property type="project" value="UniProtKB-UniRule"/>
</dbReference>
<proteinExistence type="inferred from homology"/>
<feature type="binding site" evidence="6">
    <location>
        <position position="92"/>
    </location>
    <ligand>
        <name>substrate</name>
    </ligand>
</feature>
<sequence length="290" mass="31642">MNYVNALEAPEVRTGAIKVHGPEAFEGMRAAGRLAAQVLDYIAPFVVEGVSTGHLDTLCHDFIRDNGAVPAPLNYRGFPKSICTSVNHVICHGIPGEKTLKKGDTLNIDVTVILDGWYGDTSRMFFVGEPKILARRLCDVTFQAMWRGIEAVRPGAFLGDIGHAIQIFVEANRFSVVRDFCGHGIGRVFHDEPSVMHFGLPGRGPELKPGMFFTIEPMVNAGKPHSKILSDGWTAVTRDKSLSMQFEHTLAVTEDGYEVFTRSPKGWDHPPYPLDGTPDAAGRDTAGAPV</sequence>
<comment type="caution">
    <text evidence="10">The sequence shown here is derived from an EMBL/GenBank/DDBJ whole genome shotgun (WGS) entry which is preliminary data.</text>
</comment>
<dbReference type="InterPro" id="IPR036005">
    <property type="entry name" value="Creatinase/aminopeptidase-like"/>
</dbReference>
<comment type="cofactor">
    <cofactor evidence="6">
        <name>Co(2+)</name>
        <dbReference type="ChEBI" id="CHEBI:48828"/>
    </cofactor>
    <cofactor evidence="6">
        <name>Zn(2+)</name>
        <dbReference type="ChEBI" id="CHEBI:29105"/>
    </cofactor>
    <cofactor evidence="6">
        <name>Mn(2+)</name>
        <dbReference type="ChEBI" id="CHEBI:29035"/>
    </cofactor>
    <cofactor evidence="6">
        <name>Fe(2+)</name>
        <dbReference type="ChEBI" id="CHEBI:29033"/>
    </cofactor>
    <text evidence="6">Binds 2 divalent metal cations per subunit. Has a high-affinity and a low affinity metal-binding site. The true nature of the physiological cofactor is under debate. The enzyme is active with cobalt, zinc, manganese or divalent iron ions. Most likely, methionine aminopeptidases function as mononuclear Fe(2+)-metalloproteases under physiological conditions, and the catalytically relevant metal-binding site has been assigned to the histidine-containing high-affinity site.</text>
</comment>
<evidence type="ECO:0000256" key="3">
    <source>
        <dbReference type="ARBA" id="ARBA00022670"/>
    </source>
</evidence>
<dbReference type="PROSITE" id="PS00680">
    <property type="entry name" value="MAP_1"/>
    <property type="match status" value="1"/>
</dbReference>
<feature type="binding site" evidence="6">
    <location>
        <position position="183"/>
    </location>
    <ligand>
        <name>a divalent metal cation</name>
        <dbReference type="ChEBI" id="CHEBI:60240"/>
        <label>2</label>
        <note>catalytic</note>
    </ligand>
</feature>
<dbReference type="PANTHER" id="PTHR43330:SF27">
    <property type="entry name" value="METHIONINE AMINOPEPTIDASE"/>
    <property type="match status" value="1"/>
</dbReference>
<feature type="binding site" evidence="6">
    <location>
        <position position="109"/>
    </location>
    <ligand>
        <name>a divalent metal cation</name>
        <dbReference type="ChEBI" id="CHEBI:60240"/>
        <label>1</label>
    </ligand>
</feature>
<dbReference type="Proteomes" id="UP000271227">
    <property type="component" value="Unassembled WGS sequence"/>
</dbReference>
<feature type="binding site" evidence="6">
    <location>
        <position position="120"/>
    </location>
    <ligand>
        <name>a divalent metal cation</name>
        <dbReference type="ChEBI" id="CHEBI:60240"/>
        <label>1</label>
    </ligand>
</feature>
<comment type="similarity">
    <text evidence="6">Belongs to the peptidase M24A family. Methionine aminopeptidase type 1 subfamily.</text>
</comment>
<dbReference type="GO" id="GO:0006508">
    <property type="term" value="P:proteolysis"/>
    <property type="evidence" value="ECO:0007669"/>
    <property type="project" value="UniProtKB-KW"/>
</dbReference>
<feature type="binding site" evidence="6">
    <location>
        <position position="190"/>
    </location>
    <ligand>
        <name>substrate</name>
    </ligand>
</feature>
<evidence type="ECO:0000256" key="8">
    <source>
        <dbReference type="SAM" id="MobiDB-lite"/>
    </source>
</evidence>
<dbReference type="PRINTS" id="PR00599">
    <property type="entry name" value="MAPEPTIDASE"/>
</dbReference>
<evidence type="ECO:0000256" key="5">
    <source>
        <dbReference type="ARBA" id="ARBA00022801"/>
    </source>
</evidence>
<dbReference type="InterPro" id="IPR001714">
    <property type="entry name" value="Pept_M24_MAP"/>
</dbReference>
<feature type="binding site" evidence="6">
    <location>
        <position position="247"/>
    </location>
    <ligand>
        <name>a divalent metal cation</name>
        <dbReference type="ChEBI" id="CHEBI:60240"/>
        <label>1</label>
    </ligand>
</feature>
<dbReference type="InterPro" id="IPR002467">
    <property type="entry name" value="Pept_M24A_MAP1"/>
</dbReference>
<comment type="catalytic activity">
    <reaction evidence="6 7">
        <text>Release of N-terminal amino acids, preferentially methionine, from peptides and arylamides.</text>
        <dbReference type="EC" id="3.4.11.18"/>
    </reaction>
</comment>
<evidence type="ECO:0000256" key="1">
    <source>
        <dbReference type="ARBA" id="ARBA00002521"/>
    </source>
</evidence>
<feature type="domain" description="Peptidase M24" evidence="9">
    <location>
        <begin position="26"/>
        <end position="254"/>
    </location>
</feature>
<dbReference type="EMBL" id="REFR01000012">
    <property type="protein sequence ID" value="RMB04863.1"/>
    <property type="molecule type" value="Genomic_DNA"/>
</dbReference>
<gene>
    <name evidence="6" type="primary">map</name>
    <name evidence="10" type="ORF">BXY39_2433</name>
</gene>
<keyword evidence="5 6" id="KW-0378">Hydrolase</keyword>
<dbReference type="GO" id="GO:0046872">
    <property type="term" value="F:metal ion binding"/>
    <property type="evidence" value="ECO:0007669"/>
    <property type="project" value="UniProtKB-UniRule"/>
</dbReference>
<dbReference type="RefSeq" id="WP_121939124.1">
    <property type="nucleotide sequence ID" value="NZ_REFR01000012.1"/>
</dbReference>
<evidence type="ECO:0000256" key="7">
    <source>
        <dbReference type="RuleBase" id="RU003653"/>
    </source>
</evidence>
<keyword evidence="11" id="KW-1185">Reference proteome</keyword>
<dbReference type="PANTHER" id="PTHR43330">
    <property type="entry name" value="METHIONINE AMINOPEPTIDASE"/>
    <property type="match status" value="1"/>
</dbReference>
<name>A0A3M0CNN4_9PROT</name>
<accession>A0A3M0CNN4</accession>
<keyword evidence="3 6" id="KW-0645">Protease</keyword>
<evidence type="ECO:0000256" key="6">
    <source>
        <dbReference type="HAMAP-Rule" id="MF_01974"/>
    </source>
</evidence>
<evidence type="ECO:0000313" key="10">
    <source>
        <dbReference type="EMBL" id="RMB04863.1"/>
    </source>
</evidence>
<dbReference type="GO" id="GO:0005829">
    <property type="term" value="C:cytosol"/>
    <property type="evidence" value="ECO:0007669"/>
    <property type="project" value="TreeGrafter"/>
</dbReference>
<comment type="subunit">
    <text evidence="6">Monomer.</text>
</comment>
<protein>
    <recommendedName>
        <fullName evidence="6 7">Methionine aminopeptidase</fullName>
        <shortName evidence="6">MAP</shortName>
        <shortName evidence="6">MetAP</shortName>
        <ecNumber evidence="6 7">3.4.11.18</ecNumber>
    </recommendedName>
    <alternativeName>
        <fullName evidence="6">Peptidase M</fullName>
    </alternativeName>
</protein>
<dbReference type="EC" id="3.4.11.18" evidence="6 7"/>
<feature type="binding site" evidence="6">
    <location>
        <position position="216"/>
    </location>
    <ligand>
        <name>a divalent metal cation</name>
        <dbReference type="ChEBI" id="CHEBI:60240"/>
        <label>2</label>
        <note>catalytic</note>
    </ligand>
</feature>
<keyword evidence="4 6" id="KW-0479">Metal-binding</keyword>
<evidence type="ECO:0000259" key="9">
    <source>
        <dbReference type="Pfam" id="PF00557"/>
    </source>
</evidence>
<dbReference type="InterPro" id="IPR000994">
    <property type="entry name" value="Pept_M24"/>
</dbReference>
<dbReference type="HAMAP" id="MF_01974">
    <property type="entry name" value="MetAP_1"/>
    <property type="match status" value="1"/>
</dbReference>
<feature type="region of interest" description="Disordered" evidence="8">
    <location>
        <begin position="268"/>
        <end position="290"/>
    </location>
</feature>
<feature type="binding site" evidence="6">
    <location>
        <position position="120"/>
    </location>
    <ligand>
        <name>a divalent metal cation</name>
        <dbReference type="ChEBI" id="CHEBI:60240"/>
        <label>2</label>
        <note>catalytic</note>
    </ligand>
</feature>
<dbReference type="FunCoup" id="A0A3M0CNN4">
    <property type="interactions" value="535"/>
</dbReference>
<dbReference type="CDD" id="cd01086">
    <property type="entry name" value="MetAP1"/>
    <property type="match status" value="1"/>
</dbReference>
<evidence type="ECO:0000313" key="11">
    <source>
        <dbReference type="Proteomes" id="UP000271227"/>
    </source>
</evidence>
<reference evidence="10 11" key="1">
    <citation type="submission" date="2018-10" db="EMBL/GenBank/DDBJ databases">
        <title>Genomic Encyclopedia of Archaeal and Bacterial Type Strains, Phase II (KMG-II): from individual species to whole genera.</title>
        <authorList>
            <person name="Goeker M."/>
        </authorList>
    </citation>
    <scope>NUCLEOTIDE SEQUENCE [LARGE SCALE GENOMIC DNA]</scope>
    <source>
        <strain evidence="10 11">DSM 25217</strain>
    </source>
</reference>
<dbReference type="OrthoDB" id="9802055at2"/>
<dbReference type="AlphaFoldDB" id="A0A3M0CNN4"/>
<dbReference type="GO" id="GO:0070006">
    <property type="term" value="F:metalloaminopeptidase activity"/>
    <property type="evidence" value="ECO:0007669"/>
    <property type="project" value="UniProtKB-UniRule"/>
</dbReference>
<dbReference type="NCBIfam" id="TIGR00500">
    <property type="entry name" value="met_pdase_I"/>
    <property type="match status" value="1"/>
</dbReference>
<dbReference type="InParanoid" id="A0A3M0CNN4"/>
<evidence type="ECO:0000256" key="4">
    <source>
        <dbReference type="ARBA" id="ARBA00022723"/>
    </source>
</evidence>
<evidence type="ECO:0000256" key="2">
    <source>
        <dbReference type="ARBA" id="ARBA00022438"/>
    </source>
</evidence>
<organism evidence="10 11">
    <name type="scientific">Eilatimonas milleporae</name>
    <dbReference type="NCBI Taxonomy" id="911205"/>
    <lineage>
        <taxon>Bacteria</taxon>
        <taxon>Pseudomonadati</taxon>
        <taxon>Pseudomonadota</taxon>
        <taxon>Alphaproteobacteria</taxon>
        <taxon>Kordiimonadales</taxon>
        <taxon>Kordiimonadaceae</taxon>
        <taxon>Eilatimonas</taxon>
    </lineage>
</organism>